<dbReference type="RefSeq" id="WP_394405500.1">
    <property type="nucleotide sequence ID" value="NZ_JBIGIC010000001.1"/>
</dbReference>
<protein>
    <submittedName>
        <fullName evidence="2">DUF1801 domain-containing protein</fullName>
    </submittedName>
</protein>
<evidence type="ECO:0000259" key="1">
    <source>
        <dbReference type="Pfam" id="PF08818"/>
    </source>
</evidence>
<accession>A0ABW7H614</accession>
<reference evidence="2 3" key="1">
    <citation type="submission" date="2024-08" db="EMBL/GenBank/DDBJ databases">
        <authorList>
            <person name="Lu H."/>
        </authorList>
    </citation>
    <scope>NUCLEOTIDE SEQUENCE [LARGE SCALE GENOMIC DNA]</scope>
    <source>
        <strain evidence="2 3">BYS78W</strain>
    </source>
</reference>
<proteinExistence type="predicted"/>
<keyword evidence="3" id="KW-1185">Reference proteome</keyword>
<dbReference type="SUPFAM" id="SSF159888">
    <property type="entry name" value="YdhG-like"/>
    <property type="match status" value="1"/>
</dbReference>
<gene>
    <name evidence="2" type="ORF">ACG04R_00465</name>
</gene>
<dbReference type="Gene3D" id="3.90.1150.200">
    <property type="match status" value="1"/>
</dbReference>
<sequence length="125" mass="13742">MTEQDNPSALIDAKIASLGDWRAELLTRLRALILSADDGVIETWKWDVPVWERDGILCTGETYKAKVKLTFPHGASLADPKGLFNSSLEGKVRRAIDFGPADAVDAKAFTALIREAARFNRAKAK</sequence>
<evidence type="ECO:0000313" key="3">
    <source>
        <dbReference type="Proteomes" id="UP001606134"/>
    </source>
</evidence>
<dbReference type="Proteomes" id="UP001606134">
    <property type="component" value="Unassembled WGS sequence"/>
</dbReference>
<dbReference type="EMBL" id="JBIGIC010000001">
    <property type="protein sequence ID" value="MFG6485118.1"/>
    <property type="molecule type" value="Genomic_DNA"/>
</dbReference>
<dbReference type="Pfam" id="PF08818">
    <property type="entry name" value="DUF1801"/>
    <property type="match status" value="1"/>
</dbReference>
<dbReference type="InterPro" id="IPR014922">
    <property type="entry name" value="YdhG-like"/>
</dbReference>
<comment type="caution">
    <text evidence="2">The sequence shown here is derived from an EMBL/GenBank/DDBJ whole genome shotgun (WGS) entry which is preliminary data.</text>
</comment>
<name>A0ABW7H614_9BURK</name>
<feature type="domain" description="YdhG-like" evidence="1">
    <location>
        <begin position="22"/>
        <end position="116"/>
    </location>
</feature>
<organism evidence="2 3">
    <name type="scientific">Pelomonas candidula</name>
    <dbReference type="NCBI Taxonomy" id="3299025"/>
    <lineage>
        <taxon>Bacteria</taxon>
        <taxon>Pseudomonadati</taxon>
        <taxon>Pseudomonadota</taxon>
        <taxon>Betaproteobacteria</taxon>
        <taxon>Burkholderiales</taxon>
        <taxon>Sphaerotilaceae</taxon>
        <taxon>Roseateles</taxon>
    </lineage>
</organism>
<evidence type="ECO:0000313" key="2">
    <source>
        <dbReference type="EMBL" id="MFG6485118.1"/>
    </source>
</evidence>